<keyword evidence="1" id="KW-0812">Transmembrane</keyword>
<keyword evidence="1" id="KW-0472">Membrane</keyword>
<gene>
    <name evidence="2" type="ORF">BG53_03195</name>
</gene>
<name>A0A9W5S023_9BACL</name>
<organism evidence="2 3">
    <name type="scientific">Paenibacillus darwinianus</name>
    <dbReference type="NCBI Taxonomy" id="1380763"/>
    <lineage>
        <taxon>Bacteria</taxon>
        <taxon>Bacillati</taxon>
        <taxon>Bacillota</taxon>
        <taxon>Bacilli</taxon>
        <taxon>Bacillales</taxon>
        <taxon>Paenibacillaceae</taxon>
        <taxon>Paenibacillus</taxon>
    </lineage>
</organism>
<feature type="transmembrane region" description="Helical" evidence="1">
    <location>
        <begin position="148"/>
        <end position="168"/>
    </location>
</feature>
<keyword evidence="3" id="KW-1185">Reference proteome</keyword>
<protein>
    <recommendedName>
        <fullName evidence="4">Ferric oxidoreductase domain-containing protein</fullName>
    </recommendedName>
</protein>
<proteinExistence type="predicted"/>
<evidence type="ECO:0000313" key="3">
    <source>
        <dbReference type="Proteomes" id="UP000053750"/>
    </source>
</evidence>
<sequence length="177" mass="20420">MLLFFSIASGPITRLWPRAAILQTFRRQAGIWFTILALIHGFLVWDGWALWSVSRFLGYEFIPQLNRIVRLEPGFGLANIIGMLGLFMAVVLMATSSERALKLLGPSWKWLHHSASTIFYLSAIHTGYFLYIHYTISFHKNPAPPNWFRIPFLVLVAFLLLIKWLAFIKTVRKRKAA</sequence>
<comment type="caution">
    <text evidence="2">The sequence shown here is derived from an EMBL/GenBank/DDBJ whole genome shotgun (WGS) entry which is preliminary data.</text>
</comment>
<feature type="transmembrane region" description="Helical" evidence="1">
    <location>
        <begin position="31"/>
        <end position="54"/>
    </location>
</feature>
<dbReference type="EMBL" id="JFHU01000142">
    <property type="protein sequence ID" value="EXX87856.1"/>
    <property type="molecule type" value="Genomic_DNA"/>
</dbReference>
<keyword evidence="1" id="KW-1133">Transmembrane helix</keyword>
<dbReference type="AlphaFoldDB" id="A0A9W5S023"/>
<accession>A0A9W5S023</accession>
<evidence type="ECO:0000256" key="1">
    <source>
        <dbReference type="SAM" id="Phobius"/>
    </source>
</evidence>
<reference evidence="2 3" key="1">
    <citation type="submission" date="2014-02" db="EMBL/GenBank/DDBJ databases">
        <title>Genome sequence of Paenibacillus darwinianus reveals adaptive mechanisms for survival in Antarctic soils.</title>
        <authorList>
            <person name="Dsouza M."/>
            <person name="Taylor M.W."/>
            <person name="Turner S.J."/>
            <person name="Aislabie J."/>
        </authorList>
    </citation>
    <scope>NUCLEOTIDE SEQUENCE [LARGE SCALE GENOMIC DNA]</scope>
    <source>
        <strain evidence="2 3">CE1</strain>
    </source>
</reference>
<evidence type="ECO:0000313" key="2">
    <source>
        <dbReference type="EMBL" id="EXX87856.1"/>
    </source>
</evidence>
<feature type="transmembrane region" description="Helical" evidence="1">
    <location>
        <begin position="117"/>
        <end position="136"/>
    </location>
</feature>
<dbReference type="Proteomes" id="UP000053750">
    <property type="component" value="Unassembled WGS sequence"/>
</dbReference>
<evidence type="ECO:0008006" key="4">
    <source>
        <dbReference type="Google" id="ProtNLM"/>
    </source>
</evidence>
<feature type="transmembrane region" description="Helical" evidence="1">
    <location>
        <begin position="74"/>
        <end position="96"/>
    </location>
</feature>